<dbReference type="SUPFAM" id="SSF75217">
    <property type="entry name" value="alpha/beta knot"/>
    <property type="match status" value="1"/>
</dbReference>
<dbReference type="Proteomes" id="UP000000442">
    <property type="component" value="Chromosome"/>
</dbReference>
<dbReference type="CDD" id="cd18084">
    <property type="entry name" value="RsmE-like"/>
    <property type="match status" value="1"/>
</dbReference>
<dbReference type="Gene3D" id="3.40.1280.10">
    <property type="match status" value="1"/>
</dbReference>
<evidence type="ECO:0000256" key="2">
    <source>
        <dbReference type="ARBA" id="ARBA00005528"/>
    </source>
</evidence>
<dbReference type="PANTHER" id="PTHR30027">
    <property type="entry name" value="RIBOSOMAL RNA SMALL SUBUNIT METHYLTRANSFERASE E"/>
    <property type="match status" value="1"/>
</dbReference>
<feature type="domain" description="Ribosomal RNA small subunit methyltransferase E methyltransferase" evidence="11">
    <location>
        <begin position="74"/>
        <end position="233"/>
    </location>
</feature>
<evidence type="ECO:0000256" key="10">
    <source>
        <dbReference type="PIRNR" id="PIRNR015601"/>
    </source>
</evidence>
<keyword evidence="4 10" id="KW-0698">rRNA processing</keyword>
<dbReference type="GO" id="GO:0070042">
    <property type="term" value="F:rRNA (uridine-N3-)-methyltransferase activity"/>
    <property type="evidence" value="ECO:0007669"/>
    <property type="project" value="TreeGrafter"/>
</dbReference>
<comment type="subcellular location">
    <subcellularLocation>
        <location evidence="1 10">Cytoplasm</location>
    </subcellularLocation>
</comment>
<keyword evidence="7 10" id="KW-0949">S-adenosyl-L-methionine</keyword>
<dbReference type="GO" id="GO:0070475">
    <property type="term" value="P:rRNA base methylation"/>
    <property type="evidence" value="ECO:0007669"/>
    <property type="project" value="TreeGrafter"/>
</dbReference>
<comment type="similarity">
    <text evidence="2 10">Belongs to the RNA methyltransferase RsmE family.</text>
</comment>
<dbReference type="NCBIfam" id="NF008700">
    <property type="entry name" value="PRK11713.5-4"/>
    <property type="match status" value="1"/>
</dbReference>
<name>C0Q9B2_DESAH</name>
<dbReference type="InterPro" id="IPR029026">
    <property type="entry name" value="tRNA_m1G_MTases_N"/>
</dbReference>
<evidence type="ECO:0000259" key="11">
    <source>
        <dbReference type="Pfam" id="PF04452"/>
    </source>
</evidence>
<gene>
    <name evidence="12" type="ordered locus">HRM2_35520</name>
</gene>
<protein>
    <recommendedName>
        <fullName evidence="10">Ribosomal RNA small subunit methyltransferase E</fullName>
        <ecNumber evidence="10">2.1.1.193</ecNumber>
    </recommendedName>
</protein>
<dbReference type="InterPro" id="IPR006700">
    <property type="entry name" value="RsmE"/>
</dbReference>
<dbReference type="EC" id="2.1.1.193" evidence="10"/>
<dbReference type="PIRSF" id="PIRSF015601">
    <property type="entry name" value="MTase_slr0722"/>
    <property type="match status" value="1"/>
</dbReference>
<dbReference type="InterPro" id="IPR046886">
    <property type="entry name" value="RsmE_MTase_dom"/>
</dbReference>
<dbReference type="KEGG" id="dat:HRM2_35520"/>
<organism evidence="12 13">
    <name type="scientific">Desulforapulum autotrophicum (strain ATCC 43914 / DSM 3382 / VKM B-1955 / HRM2)</name>
    <name type="common">Desulfobacterium autotrophicum</name>
    <dbReference type="NCBI Taxonomy" id="177437"/>
    <lineage>
        <taxon>Bacteria</taxon>
        <taxon>Pseudomonadati</taxon>
        <taxon>Thermodesulfobacteriota</taxon>
        <taxon>Desulfobacteria</taxon>
        <taxon>Desulfobacterales</taxon>
        <taxon>Desulfobacteraceae</taxon>
        <taxon>Desulforapulum</taxon>
    </lineage>
</organism>
<dbReference type="AlphaFoldDB" id="C0Q9B2"/>
<evidence type="ECO:0000256" key="5">
    <source>
        <dbReference type="ARBA" id="ARBA00022603"/>
    </source>
</evidence>
<proteinExistence type="inferred from homology"/>
<dbReference type="RefSeq" id="WP_015905367.1">
    <property type="nucleotide sequence ID" value="NC_012108.1"/>
</dbReference>
<evidence type="ECO:0000256" key="8">
    <source>
        <dbReference type="ARBA" id="ARBA00025699"/>
    </source>
</evidence>
<dbReference type="HOGENOM" id="CLU_067442_1_0_7"/>
<dbReference type="Pfam" id="PF04452">
    <property type="entry name" value="Methyltrans_RNA"/>
    <property type="match status" value="1"/>
</dbReference>
<evidence type="ECO:0000256" key="7">
    <source>
        <dbReference type="ARBA" id="ARBA00022691"/>
    </source>
</evidence>
<keyword evidence="3 10" id="KW-0963">Cytoplasm</keyword>
<evidence type="ECO:0000256" key="4">
    <source>
        <dbReference type="ARBA" id="ARBA00022552"/>
    </source>
</evidence>
<keyword evidence="5 10" id="KW-0489">Methyltransferase</keyword>
<dbReference type="GO" id="GO:0005737">
    <property type="term" value="C:cytoplasm"/>
    <property type="evidence" value="ECO:0007669"/>
    <property type="project" value="UniProtKB-SubCell"/>
</dbReference>
<dbReference type="OrthoDB" id="9815641at2"/>
<keyword evidence="13" id="KW-1185">Reference proteome</keyword>
<dbReference type="STRING" id="177437.HRM2_35520"/>
<dbReference type="NCBIfam" id="TIGR00046">
    <property type="entry name" value="RsmE family RNA methyltransferase"/>
    <property type="match status" value="1"/>
</dbReference>
<evidence type="ECO:0000256" key="9">
    <source>
        <dbReference type="ARBA" id="ARBA00047944"/>
    </source>
</evidence>
<dbReference type="EMBL" id="CP001087">
    <property type="protein sequence ID" value="ACN16617.1"/>
    <property type="molecule type" value="Genomic_DNA"/>
</dbReference>
<dbReference type="eggNOG" id="COG1385">
    <property type="taxonomic scope" value="Bacteria"/>
</dbReference>
<evidence type="ECO:0000313" key="12">
    <source>
        <dbReference type="EMBL" id="ACN16617.1"/>
    </source>
</evidence>
<dbReference type="PANTHER" id="PTHR30027:SF3">
    <property type="entry name" value="16S RRNA (URACIL(1498)-N(3))-METHYLTRANSFERASE"/>
    <property type="match status" value="1"/>
</dbReference>
<comment type="function">
    <text evidence="8 10">Specifically methylates the N3 position of the uracil ring of uridine 1498 (m3U1498) in 16S rRNA. Acts on the fully assembled 30S ribosomal subunit.</text>
</comment>
<evidence type="ECO:0000256" key="3">
    <source>
        <dbReference type="ARBA" id="ARBA00022490"/>
    </source>
</evidence>
<dbReference type="InterPro" id="IPR029028">
    <property type="entry name" value="Alpha/beta_knot_MTases"/>
</dbReference>
<keyword evidence="6 10" id="KW-0808">Transferase</keyword>
<reference evidence="12 13" key="1">
    <citation type="journal article" date="2009" name="Environ. Microbiol.">
        <title>Genome sequence of Desulfobacterium autotrophicum HRM2, a marine sulfate reducer oxidizing organic carbon completely to carbon dioxide.</title>
        <authorList>
            <person name="Strittmatter A.W."/>
            <person name="Liesegang H."/>
            <person name="Rabus R."/>
            <person name="Decker I."/>
            <person name="Amann J."/>
            <person name="Andres S."/>
            <person name="Henne A."/>
            <person name="Fricke W.F."/>
            <person name="Martinez-Arias R."/>
            <person name="Bartels D."/>
            <person name="Goesmann A."/>
            <person name="Krause L."/>
            <person name="Puehler A."/>
            <person name="Klenk H.P."/>
            <person name="Richter M."/>
            <person name="Schuler M."/>
            <person name="Gloeckner F.O."/>
            <person name="Meyerdierks A."/>
            <person name="Gottschalk G."/>
            <person name="Amann R."/>
        </authorList>
    </citation>
    <scope>NUCLEOTIDE SEQUENCE [LARGE SCALE GENOMIC DNA]</scope>
    <source>
        <strain evidence="13">ATCC 43914 / DSM 3382 / HRM2</strain>
    </source>
</reference>
<comment type="catalytic activity">
    <reaction evidence="9 10">
        <text>uridine(1498) in 16S rRNA + S-adenosyl-L-methionine = N(3)-methyluridine(1498) in 16S rRNA + S-adenosyl-L-homocysteine + H(+)</text>
        <dbReference type="Rhea" id="RHEA:42920"/>
        <dbReference type="Rhea" id="RHEA-COMP:10283"/>
        <dbReference type="Rhea" id="RHEA-COMP:10284"/>
        <dbReference type="ChEBI" id="CHEBI:15378"/>
        <dbReference type="ChEBI" id="CHEBI:57856"/>
        <dbReference type="ChEBI" id="CHEBI:59789"/>
        <dbReference type="ChEBI" id="CHEBI:65315"/>
        <dbReference type="ChEBI" id="CHEBI:74502"/>
        <dbReference type="EC" id="2.1.1.193"/>
    </reaction>
</comment>
<sequence>MNLILVDRKDFTAPSRVEISGRRFDHIQKVHRAEVGDEFTTGMVNGRMGTGTITAITPGRVEMTVTLDQPPPPALDMTLVMALPRPKMLKRILQTVAGLGVKQLYLINSWRVEKGFWSAPVLEKEQINQALILGLEQAKDTIMPQVFLRRLFTPFIRDELDTIAGDTLRLTAHPGGRAVCPCHPQKSVTLAVGPEGGFIQREVDTFEQLGFTSVTLGPRILRVETAIPFLVSRLFA</sequence>
<evidence type="ECO:0000313" key="13">
    <source>
        <dbReference type="Proteomes" id="UP000000442"/>
    </source>
</evidence>
<evidence type="ECO:0000256" key="6">
    <source>
        <dbReference type="ARBA" id="ARBA00022679"/>
    </source>
</evidence>
<accession>C0Q9B2</accession>
<evidence type="ECO:0000256" key="1">
    <source>
        <dbReference type="ARBA" id="ARBA00004496"/>
    </source>
</evidence>